<evidence type="ECO:0000256" key="7">
    <source>
        <dbReference type="ARBA" id="ARBA00022723"/>
    </source>
</evidence>
<evidence type="ECO:0000256" key="2">
    <source>
        <dbReference type="ARBA" id="ARBA00002901"/>
    </source>
</evidence>
<dbReference type="SMART" id="SM00852">
    <property type="entry name" value="MoCF_biosynth"/>
    <property type="match status" value="1"/>
</dbReference>
<keyword evidence="5 11" id="KW-0500">Molybdenum</keyword>
<comment type="function">
    <text evidence="2 11">Catalyzes the insertion of molybdate into adenylated molybdopterin with the concomitant release of AMP.</text>
</comment>
<evidence type="ECO:0000256" key="5">
    <source>
        <dbReference type="ARBA" id="ARBA00022505"/>
    </source>
</evidence>
<evidence type="ECO:0000256" key="11">
    <source>
        <dbReference type="RuleBase" id="RU365090"/>
    </source>
</evidence>
<keyword evidence="14" id="KW-1185">Reference proteome</keyword>
<dbReference type="EMBL" id="JAFKCZ010000001">
    <property type="protein sequence ID" value="MBN7795025.1"/>
    <property type="molecule type" value="Genomic_DNA"/>
</dbReference>
<dbReference type="Gene3D" id="2.170.190.11">
    <property type="entry name" value="Molybdopterin biosynthesis moea protein, domain 3"/>
    <property type="match status" value="1"/>
</dbReference>
<dbReference type="GO" id="GO:0005829">
    <property type="term" value="C:cytosol"/>
    <property type="evidence" value="ECO:0007669"/>
    <property type="project" value="TreeGrafter"/>
</dbReference>
<sequence length="397" mass="40922">MPVTEALAAMLGHAPAAPAVRGVALGEALGAILAEDVVATIDVPAQDNSAMDGYALRAADASRPLSVSQRIPAGTAPEPLAPGTAARIFTGAPIPAGADTVVMQEDCREEGGQLVIEATPAPGDHIRPRGQDLAAGSTVLRAGRRLKPQDLGLLASVGAASVAIYRPLKVAVVSTGDELVEPEDGAALRPGQLFNSNRYMLAALLEGLGMQVIDGGILPDDGPATGAAFERLAGEADCIISSGGVSVGEEDHVRAQVERLGELTLWRLAIKPGKPLAFGHVRGTPFIGLPGNPTSSFVTFCLLARPFLLKSQGASDWEPLAIPVRAGFSVARPGTRQDYLRVSLERQGDSLVARRFANQSSGVLSSVCFSDALAVVPVGATVCEGDLVEVLLLDSLA</sequence>
<evidence type="ECO:0000256" key="1">
    <source>
        <dbReference type="ARBA" id="ARBA00001946"/>
    </source>
</evidence>
<evidence type="ECO:0000256" key="4">
    <source>
        <dbReference type="ARBA" id="ARBA00010763"/>
    </source>
</evidence>
<dbReference type="Gene3D" id="3.90.105.10">
    <property type="entry name" value="Molybdopterin biosynthesis moea protein, domain 2"/>
    <property type="match status" value="1"/>
</dbReference>
<dbReference type="InterPro" id="IPR005110">
    <property type="entry name" value="MoeA_linker/N"/>
</dbReference>
<reference evidence="13" key="1">
    <citation type="submission" date="2021-02" db="EMBL/GenBank/DDBJ databases">
        <title>PHA producing bacteria isolated from coastal sediment in Guangdong, Shenzhen.</title>
        <authorList>
            <person name="Zheng W."/>
            <person name="Yu S."/>
            <person name="Huang Y."/>
        </authorList>
    </citation>
    <scope>NUCLEOTIDE SEQUENCE</scope>
    <source>
        <strain evidence="13">TN14-10</strain>
    </source>
</reference>
<evidence type="ECO:0000313" key="14">
    <source>
        <dbReference type="Proteomes" id="UP000664303"/>
    </source>
</evidence>
<dbReference type="Gene3D" id="2.40.340.10">
    <property type="entry name" value="MoeA, C-terminal, domain IV"/>
    <property type="match status" value="1"/>
</dbReference>
<comment type="cofactor">
    <cofactor evidence="1 11">
        <name>Mg(2+)</name>
        <dbReference type="ChEBI" id="CHEBI:18420"/>
    </cofactor>
</comment>
<dbReference type="GO" id="GO:0061599">
    <property type="term" value="F:molybdopterin molybdotransferase activity"/>
    <property type="evidence" value="ECO:0007669"/>
    <property type="project" value="UniProtKB-UniRule"/>
</dbReference>
<dbReference type="PANTHER" id="PTHR10192:SF5">
    <property type="entry name" value="GEPHYRIN"/>
    <property type="match status" value="1"/>
</dbReference>
<comment type="similarity">
    <text evidence="4 11">Belongs to the MoeA family.</text>
</comment>
<dbReference type="SUPFAM" id="SSF63867">
    <property type="entry name" value="MoeA C-terminal domain-like"/>
    <property type="match status" value="1"/>
</dbReference>
<evidence type="ECO:0000256" key="8">
    <source>
        <dbReference type="ARBA" id="ARBA00022842"/>
    </source>
</evidence>
<dbReference type="GO" id="GO:0046872">
    <property type="term" value="F:metal ion binding"/>
    <property type="evidence" value="ECO:0007669"/>
    <property type="project" value="UniProtKB-UniRule"/>
</dbReference>
<comment type="caution">
    <text evidence="13">The sequence shown here is derived from an EMBL/GenBank/DDBJ whole genome shotgun (WGS) entry which is preliminary data.</text>
</comment>
<evidence type="ECO:0000256" key="6">
    <source>
        <dbReference type="ARBA" id="ARBA00022679"/>
    </source>
</evidence>
<dbReference type="Proteomes" id="UP000664303">
    <property type="component" value="Unassembled WGS sequence"/>
</dbReference>
<dbReference type="InterPro" id="IPR001453">
    <property type="entry name" value="MoaB/Mog_dom"/>
</dbReference>
<dbReference type="Pfam" id="PF03453">
    <property type="entry name" value="MoeA_N"/>
    <property type="match status" value="1"/>
</dbReference>
<keyword evidence="7 11" id="KW-0479">Metal-binding</keyword>
<evidence type="ECO:0000256" key="9">
    <source>
        <dbReference type="ARBA" id="ARBA00023150"/>
    </source>
</evidence>
<dbReference type="InterPro" id="IPR008284">
    <property type="entry name" value="MoCF_biosynth_CS"/>
</dbReference>
<comment type="pathway">
    <text evidence="3 11">Cofactor biosynthesis; molybdopterin biosynthesis.</text>
</comment>
<gene>
    <name evidence="13" type="ORF">JYP50_00385</name>
</gene>
<dbReference type="EC" id="2.10.1.1" evidence="11"/>
<evidence type="ECO:0000313" key="13">
    <source>
        <dbReference type="EMBL" id="MBN7795025.1"/>
    </source>
</evidence>
<dbReference type="FunFam" id="3.40.980.10:FF:000004">
    <property type="entry name" value="Molybdopterin molybdenumtransferase"/>
    <property type="match status" value="1"/>
</dbReference>
<dbReference type="Gene3D" id="3.40.980.10">
    <property type="entry name" value="MoaB/Mog-like domain"/>
    <property type="match status" value="1"/>
</dbReference>
<keyword evidence="8 11" id="KW-0460">Magnesium</keyword>
<dbReference type="NCBIfam" id="TIGR00177">
    <property type="entry name" value="molyb_syn"/>
    <property type="match status" value="1"/>
</dbReference>
<dbReference type="PANTHER" id="PTHR10192">
    <property type="entry name" value="MOLYBDOPTERIN BIOSYNTHESIS PROTEIN"/>
    <property type="match status" value="1"/>
</dbReference>
<dbReference type="SUPFAM" id="SSF63882">
    <property type="entry name" value="MoeA N-terminal region -like"/>
    <property type="match status" value="1"/>
</dbReference>
<proteinExistence type="inferred from homology"/>
<dbReference type="SUPFAM" id="SSF53218">
    <property type="entry name" value="Molybdenum cofactor biosynthesis proteins"/>
    <property type="match status" value="1"/>
</dbReference>
<evidence type="ECO:0000256" key="3">
    <source>
        <dbReference type="ARBA" id="ARBA00005046"/>
    </source>
</evidence>
<evidence type="ECO:0000259" key="12">
    <source>
        <dbReference type="SMART" id="SM00852"/>
    </source>
</evidence>
<protein>
    <recommendedName>
        <fullName evidence="11">Molybdopterin molybdenumtransferase</fullName>
        <ecNumber evidence="11">2.10.1.1</ecNumber>
    </recommendedName>
</protein>
<name>A0A939DBI6_9GAMM</name>
<dbReference type="InterPro" id="IPR038987">
    <property type="entry name" value="MoeA-like"/>
</dbReference>
<dbReference type="InterPro" id="IPR036425">
    <property type="entry name" value="MoaB/Mog-like_dom_sf"/>
</dbReference>
<dbReference type="InterPro" id="IPR005111">
    <property type="entry name" value="MoeA_C_domain_IV"/>
</dbReference>
<organism evidence="13 14">
    <name type="scientific">Parahaliea mediterranea</name>
    <dbReference type="NCBI Taxonomy" id="651086"/>
    <lineage>
        <taxon>Bacteria</taxon>
        <taxon>Pseudomonadati</taxon>
        <taxon>Pseudomonadota</taxon>
        <taxon>Gammaproteobacteria</taxon>
        <taxon>Cellvibrionales</taxon>
        <taxon>Halieaceae</taxon>
        <taxon>Parahaliea</taxon>
    </lineage>
</organism>
<dbReference type="GO" id="GO:0006777">
    <property type="term" value="P:Mo-molybdopterin cofactor biosynthetic process"/>
    <property type="evidence" value="ECO:0007669"/>
    <property type="project" value="UniProtKB-UniRule"/>
</dbReference>
<evidence type="ECO:0000256" key="10">
    <source>
        <dbReference type="ARBA" id="ARBA00047317"/>
    </source>
</evidence>
<dbReference type="InterPro" id="IPR036688">
    <property type="entry name" value="MoeA_C_domain_IV_sf"/>
</dbReference>
<dbReference type="AlphaFoldDB" id="A0A939DBI6"/>
<comment type="catalytic activity">
    <reaction evidence="10">
        <text>adenylyl-molybdopterin + molybdate = Mo-molybdopterin + AMP + H(+)</text>
        <dbReference type="Rhea" id="RHEA:35047"/>
        <dbReference type="ChEBI" id="CHEBI:15378"/>
        <dbReference type="ChEBI" id="CHEBI:36264"/>
        <dbReference type="ChEBI" id="CHEBI:62727"/>
        <dbReference type="ChEBI" id="CHEBI:71302"/>
        <dbReference type="ChEBI" id="CHEBI:456215"/>
        <dbReference type="EC" id="2.10.1.1"/>
    </reaction>
</comment>
<accession>A0A939DBI6</accession>
<keyword evidence="9 11" id="KW-0501">Molybdenum cofactor biosynthesis</keyword>
<dbReference type="Pfam" id="PF00994">
    <property type="entry name" value="MoCF_biosynth"/>
    <property type="match status" value="1"/>
</dbReference>
<keyword evidence="6 11" id="KW-0808">Transferase</keyword>
<dbReference type="InterPro" id="IPR036135">
    <property type="entry name" value="MoeA_linker/N_sf"/>
</dbReference>
<dbReference type="CDD" id="cd00887">
    <property type="entry name" value="MoeA"/>
    <property type="match status" value="1"/>
</dbReference>
<dbReference type="Pfam" id="PF03454">
    <property type="entry name" value="MoeA_C"/>
    <property type="match status" value="1"/>
</dbReference>
<dbReference type="PROSITE" id="PS01079">
    <property type="entry name" value="MOCF_BIOSYNTHESIS_2"/>
    <property type="match status" value="1"/>
</dbReference>
<dbReference type="NCBIfam" id="NF045515">
    <property type="entry name" value="Glp_gephyrin"/>
    <property type="match status" value="1"/>
</dbReference>
<feature type="domain" description="MoaB/Mog" evidence="12">
    <location>
        <begin position="171"/>
        <end position="310"/>
    </location>
</feature>